<evidence type="ECO:0000313" key="12">
    <source>
        <dbReference type="EMBL" id="RYC04837.1"/>
    </source>
</evidence>
<dbReference type="SUPFAM" id="SSF53383">
    <property type="entry name" value="PLP-dependent transferases"/>
    <property type="match status" value="1"/>
</dbReference>
<dbReference type="PANTHER" id="PTHR43643">
    <property type="entry name" value="HISTIDINOL-PHOSPHATE AMINOTRANSFERASE 2"/>
    <property type="match status" value="1"/>
</dbReference>
<dbReference type="NCBIfam" id="TIGR01141">
    <property type="entry name" value="hisC"/>
    <property type="match status" value="1"/>
</dbReference>
<organism evidence="12 13">
    <name type="scientific">Ciceribacter ferrooxidans</name>
    <dbReference type="NCBI Taxonomy" id="2509717"/>
    <lineage>
        <taxon>Bacteria</taxon>
        <taxon>Pseudomonadati</taxon>
        <taxon>Pseudomonadota</taxon>
        <taxon>Alphaproteobacteria</taxon>
        <taxon>Hyphomicrobiales</taxon>
        <taxon>Rhizobiaceae</taxon>
        <taxon>Ciceribacter</taxon>
    </lineage>
</organism>
<evidence type="ECO:0000256" key="4">
    <source>
        <dbReference type="ARBA" id="ARBA00011738"/>
    </source>
</evidence>
<dbReference type="GO" id="GO:0000105">
    <property type="term" value="P:L-histidine biosynthetic process"/>
    <property type="evidence" value="ECO:0007669"/>
    <property type="project" value="UniProtKB-UniRule"/>
</dbReference>
<dbReference type="HAMAP" id="MF_01023">
    <property type="entry name" value="HisC_aminotrans_2"/>
    <property type="match status" value="1"/>
</dbReference>
<evidence type="ECO:0000256" key="1">
    <source>
        <dbReference type="ARBA" id="ARBA00001933"/>
    </source>
</evidence>
<accession>A0A4V1RN71</accession>
<comment type="catalytic activity">
    <reaction evidence="8 9">
        <text>L-histidinol phosphate + 2-oxoglutarate = 3-(imidazol-4-yl)-2-oxopropyl phosphate + L-glutamate</text>
        <dbReference type="Rhea" id="RHEA:23744"/>
        <dbReference type="ChEBI" id="CHEBI:16810"/>
        <dbReference type="ChEBI" id="CHEBI:29985"/>
        <dbReference type="ChEBI" id="CHEBI:57766"/>
        <dbReference type="ChEBI" id="CHEBI:57980"/>
        <dbReference type="EC" id="2.6.1.9"/>
    </reaction>
</comment>
<evidence type="ECO:0000256" key="10">
    <source>
        <dbReference type="SAM" id="MobiDB-lite"/>
    </source>
</evidence>
<dbReference type="EC" id="2.6.1.9" evidence="9"/>
<keyword evidence="5 9" id="KW-0032">Aminotransferase</keyword>
<evidence type="ECO:0000256" key="3">
    <source>
        <dbReference type="ARBA" id="ARBA00007970"/>
    </source>
</evidence>
<keyword evidence="7 9" id="KW-0663">Pyridoxal phosphate</keyword>
<comment type="similarity">
    <text evidence="3 9">Belongs to the class-II pyridoxal-phosphate-dependent aminotransferase family. Histidinol-phosphate aminotransferase subfamily.</text>
</comment>
<dbReference type="Pfam" id="PF00155">
    <property type="entry name" value="Aminotran_1_2"/>
    <property type="match status" value="1"/>
</dbReference>
<reference evidence="12 13" key="1">
    <citation type="submission" date="2019-01" db="EMBL/GenBank/DDBJ databases">
        <authorList>
            <person name="Deng T."/>
        </authorList>
    </citation>
    <scope>NUCLEOTIDE SEQUENCE [LARGE SCALE GENOMIC DNA]</scope>
    <source>
        <strain evidence="12 13">F8825</strain>
    </source>
</reference>
<feature type="modified residue" description="N6-(pyridoxal phosphate)lysine" evidence="9">
    <location>
        <position position="244"/>
    </location>
</feature>
<dbReference type="Gene3D" id="3.40.640.10">
    <property type="entry name" value="Type I PLP-dependent aspartate aminotransferase-like (Major domain)"/>
    <property type="match status" value="1"/>
</dbReference>
<dbReference type="EMBL" id="SDVB01000311">
    <property type="protein sequence ID" value="RYC04837.1"/>
    <property type="molecule type" value="Genomic_DNA"/>
</dbReference>
<evidence type="ECO:0000259" key="11">
    <source>
        <dbReference type="Pfam" id="PF00155"/>
    </source>
</evidence>
<evidence type="ECO:0000256" key="9">
    <source>
        <dbReference type="HAMAP-Rule" id="MF_01023"/>
    </source>
</evidence>
<keyword evidence="6 9" id="KW-0808">Transferase</keyword>
<evidence type="ECO:0000256" key="7">
    <source>
        <dbReference type="ARBA" id="ARBA00022898"/>
    </source>
</evidence>
<dbReference type="InterPro" id="IPR005861">
    <property type="entry name" value="HisP_aminotrans"/>
</dbReference>
<dbReference type="InterPro" id="IPR050106">
    <property type="entry name" value="HistidinolP_aminotransfase"/>
</dbReference>
<feature type="domain" description="Aminotransferase class I/classII large" evidence="11">
    <location>
        <begin position="53"/>
        <end position="375"/>
    </location>
</feature>
<dbReference type="InterPro" id="IPR015424">
    <property type="entry name" value="PyrdxlP-dep_Trfase"/>
</dbReference>
<evidence type="ECO:0000256" key="5">
    <source>
        <dbReference type="ARBA" id="ARBA00022576"/>
    </source>
</evidence>
<dbReference type="AlphaFoldDB" id="A0A4V1RN71"/>
<evidence type="ECO:0000313" key="13">
    <source>
        <dbReference type="Proteomes" id="UP000291088"/>
    </source>
</evidence>
<sequence length="389" mass="41600">MALNPKTAPPPGRSHLTSSSTSSDMTKPTPRPGILDIAAYVPGKEHAPGVERVFKLSSNETPLGPSPKAIEAFKQSAGHLELYPDGQATALREAIAEVHGLNMANILCGNGSDELLGLLCHVYLGPGDEGIITEHGFLVYKIQIMGAGATPVVVKERDCTVDVDAILAAVTEKTKIVFIANPGNPTGTYVPVSEIRRLQAGLPAHVILVLDAAYAEYVRRNDYEAGIELVSGNRNVVMTRTFSKVYGLAALRIGWLYAPAEIVDAMNRVRGPFNLNAPAIAAGAAAIRDQAFVETAVTHNRLWLEKVTDALAEIGLDVTPSVTNFVLIHFPDVDGKRATEADAFLTSRGYILRAVRGYGFANSLRMTIGSDEANLGVINALREFMGRCG</sequence>
<dbReference type="Gene3D" id="3.90.1150.10">
    <property type="entry name" value="Aspartate Aminotransferase, domain 1"/>
    <property type="match status" value="1"/>
</dbReference>
<dbReference type="InterPro" id="IPR015421">
    <property type="entry name" value="PyrdxlP-dep_Trfase_major"/>
</dbReference>
<feature type="region of interest" description="Disordered" evidence="10">
    <location>
        <begin position="1"/>
        <end position="33"/>
    </location>
</feature>
<comment type="cofactor">
    <cofactor evidence="1 9">
        <name>pyridoxal 5'-phosphate</name>
        <dbReference type="ChEBI" id="CHEBI:597326"/>
    </cofactor>
</comment>
<dbReference type="InterPro" id="IPR015422">
    <property type="entry name" value="PyrdxlP-dep_Trfase_small"/>
</dbReference>
<keyword evidence="9" id="KW-0368">Histidine biosynthesis</keyword>
<protein>
    <recommendedName>
        <fullName evidence="9">Histidinol-phosphate aminotransferase</fullName>
        <ecNumber evidence="9">2.6.1.9</ecNumber>
    </recommendedName>
    <alternativeName>
        <fullName evidence="9">Imidazole acetol-phosphate transaminase</fullName>
    </alternativeName>
</protein>
<comment type="pathway">
    <text evidence="2 9">Amino-acid biosynthesis; L-histidine biosynthesis; L-histidine from 5-phospho-alpha-D-ribose 1-diphosphate: step 7/9.</text>
</comment>
<gene>
    <name evidence="9" type="primary">hisC</name>
    <name evidence="12" type="ORF">EUU22_20405</name>
</gene>
<evidence type="ECO:0000256" key="2">
    <source>
        <dbReference type="ARBA" id="ARBA00005011"/>
    </source>
</evidence>
<dbReference type="UniPathway" id="UPA00031">
    <property type="reaction ID" value="UER00012"/>
</dbReference>
<keyword evidence="9" id="KW-0028">Amino-acid biosynthesis</keyword>
<dbReference type="GO" id="GO:0004400">
    <property type="term" value="F:histidinol-phosphate transaminase activity"/>
    <property type="evidence" value="ECO:0007669"/>
    <property type="project" value="UniProtKB-UniRule"/>
</dbReference>
<comment type="subunit">
    <text evidence="4 9">Homodimer.</text>
</comment>
<name>A0A4V1RN71_9HYPH</name>
<dbReference type="GO" id="GO:0030170">
    <property type="term" value="F:pyridoxal phosphate binding"/>
    <property type="evidence" value="ECO:0007669"/>
    <property type="project" value="InterPro"/>
</dbReference>
<keyword evidence="13" id="KW-1185">Reference proteome</keyword>
<dbReference type="Proteomes" id="UP000291088">
    <property type="component" value="Unassembled WGS sequence"/>
</dbReference>
<proteinExistence type="inferred from homology"/>
<evidence type="ECO:0000256" key="6">
    <source>
        <dbReference type="ARBA" id="ARBA00022679"/>
    </source>
</evidence>
<dbReference type="PANTHER" id="PTHR43643:SF3">
    <property type="entry name" value="HISTIDINOL-PHOSPHATE AMINOTRANSFERASE"/>
    <property type="match status" value="1"/>
</dbReference>
<comment type="caution">
    <text evidence="12">The sequence shown here is derived from an EMBL/GenBank/DDBJ whole genome shotgun (WGS) entry which is preliminary data.</text>
</comment>
<dbReference type="CDD" id="cd00609">
    <property type="entry name" value="AAT_like"/>
    <property type="match status" value="1"/>
</dbReference>
<dbReference type="OrthoDB" id="9809616at2"/>
<dbReference type="InterPro" id="IPR004839">
    <property type="entry name" value="Aminotransferase_I/II_large"/>
</dbReference>
<evidence type="ECO:0000256" key="8">
    <source>
        <dbReference type="ARBA" id="ARBA00047481"/>
    </source>
</evidence>